<keyword evidence="2" id="KW-1185">Reference proteome</keyword>
<protein>
    <submittedName>
        <fullName evidence="1">Uncharacterized protein</fullName>
    </submittedName>
</protein>
<feature type="non-terminal residue" evidence="1">
    <location>
        <position position="91"/>
    </location>
</feature>
<organism evidence="1 2">
    <name type="scientific">Papaver nudicaule</name>
    <name type="common">Iceland poppy</name>
    <dbReference type="NCBI Taxonomy" id="74823"/>
    <lineage>
        <taxon>Eukaryota</taxon>
        <taxon>Viridiplantae</taxon>
        <taxon>Streptophyta</taxon>
        <taxon>Embryophyta</taxon>
        <taxon>Tracheophyta</taxon>
        <taxon>Spermatophyta</taxon>
        <taxon>Magnoliopsida</taxon>
        <taxon>Ranunculales</taxon>
        <taxon>Papaveraceae</taxon>
        <taxon>Papaveroideae</taxon>
        <taxon>Papaver</taxon>
    </lineage>
</organism>
<name>A0AA41VY54_PAPNU</name>
<reference evidence="1" key="1">
    <citation type="submission" date="2022-03" db="EMBL/GenBank/DDBJ databases">
        <title>A functionally conserved STORR gene fusion in Papaver species that diverged 16.8 million years ago.</title>
        <authorList>
            <person name="Catania T."/>
        </authorList>
    </citation>
    <scope>NUCLEOTIDE SEQUENCE</scope>
    <source>
        <strain evidence="1">S-191538</strain>
    </source>
</reference>
<dbReference type="AlphaFoldDB" id="A0AA41VY54"/>
<gene>
    <name evidence="1" type="ORF">MKW94_008414</name>
</gene>
<accession>A0AA41VY54</accession>
<evidence type="ECO:0000313" key="1">
    <source>
        <dbReference type="EMBL" id="MCL7049685.1"/>
    </source>
</evidence>
<sequence length="91" mass="10479">EITSDSFLGFMEEYVVGVGPNTDRIVPIKDNYLVTPTNLAPEAHFHDPQVTNFHQDLYAEYEYWINGIRVRRSVCPQIFQELSSPHKLIVA</sequence>
<dbReference type="Proteomes" id="UP001177140">
    <property type="component" value="Unassembled WGS sequence"/>
</dbReference>
<dbReference type="EMBL" id="JAJJMA010319015">
    <property type="protein sequence ID" value="MCL7049685.1"/>
    <property type="molecule type" value="Genomic_DNA"/>
</dbReference>
<evidence type="ECO:0000313" key="2">
    <source>
        <dbReference type="Proteomes" id="UP001177140"/>
    </source>
</evidence>
<comment type="caution">
    <text evidence="1">The sequence shown here is derived from an EMBL/GenBank/DDBJ whole genome shotgun (WGS) entry which is preliminary data.</text>
</comment>
<proteinExistence type="predicted"/>